<dbReference type="InterPro" id="IPR050357">
    <property type="entry name" value="Arrestin_domain-protein"/>
</dbReference>
<dbReference type="InterPro" id="IPR011021">
    <property type="entry name" value="Arrestin-like_N"/>
</dbReference>
<dbReference type="GO" id="GO:0015031">
    <property type="term" value="P:protein transport"/>
    <property type="evidence" value="ECO:0007669"/>
    <property type="project" value="TreeGrafter"/>
</dbReference>
<sequence>MSPNAIFPSSSSGVRSSKITLRVDLQREIFFPGDTVRGVVTVQLAESLECSSFYVELLGRSSSRNLNQTNHNFSRLDIAKTHRQRTYAYERKTLWGRVIKTSTILGAGDTAFFGPPWAPREGVVVFPVPDGGQRHIALRVTDEDFGPDSADDNLGEALIDPEELVRSTAESPVGFCTHLLRRGGKAGFGAALLRGSWADSAEGFERELATYQHLCRAGERPLVLTIVECHDLKSSDLFSANDVYCQLHALPSGVKPRLDRPVPSPSRIPHILEPCSLSIPFEFVLPERLPPSIEVSRAFVRYSVYGCLDALRGRSPSAAAHFTVLPAGGPRVPKPIVGRAESEPRGQCCCGMLPSCRTPDGFLGLKVCIAGSEYTPGEAIEVDVAVANGCSRSAAVRAAVVRKFSIAGVLGMSSYSEELCSADGPQVVLPREKQRLSLALRLPPCAPTFRGDEACWAEDVAWLLQHPRGERFAAAEGLKGHPVCWEDSLEVSACIDGSSPEVSHIIPVNVVPPPPEDLAAIRGEEHSGNAVDPQATLLVPDPGGSRDPCHPEHLFREFLSDQRWAPLCAVLALGDRLGG</sequence>
<reference evidence="2" key="1">
    <citation type="submission" date="2014-05" db="EMBL/GenBank/DDBJ databases">
        <title>The transcriptome of the halophilic microalga Tetraselmis sp. GSL018 isolated from the Great Salt Lake, Utah.</title>
        <authorList>
            <person name="Jinkerson R.E."/>
            <person name="D'Adamo S."/>
            <person name="Posewitz M.C."/>
        </authorList>
    </citation>
    <scope>NUCLEOTIDE SEQUENCE</scope>
    <source>
        <strain evidence="2">GSL018</strain>
    </source>
</reference>
<dbReference type="Pfam" id="PF00339">
    <property type="entry name" value="Arrestin_N"/>
    <property type="match status" value="1"/>
</dbReference>
<gene>
    <name evidence="2" type="ORF">TSPGSL018_23713</name>
</gene>
<evidence type="ECO:0000313" key="2">
    <source>
        <dbReference type="EMBL" id="JAC75231.1"/>
    </source>
</evidence>
<name>A0A061RXE8_9CHLO</name>
<dbReference type="InterPro" id="IPR014752">
    <property type="entry name" value="Arrestin-like_C"/>
</dbReference>
<dbReference type="PANTHER" id="PTHR11188:SF17">
    <property type="entry name" value="FI21816P1"/>
    <property type="match status" value="1"/>
</dbReference>
<proteinExistence type="predicted"/>
<organism evidence="2">
    <name type="scientific">Tetraselmis sp. GSL018</name>
    <dbReference type="NCBI Taxonomy" id="582737"/>
    <lineage>
        <taxon>Eukaryota</taxon>
        <taxon>Viridiplantae</taxon>
        <taxon>Chlorophyta</taxon>
        <taxon>core chlorophytes</taxon>
        <taxon>Chlorodendrophyceae</taxon>
        <taxon>Chlorodendrales</taxon>
        <taxon>Chlorodendraceae</taxon>
        <taxon>Tetraselmis</taxon>
    </lineage>
</organism>
<dbReference type="EMBL" id="GBEZ01010446">
    <property type="protein sequence ID" value="JAC75231.1"/>
    <property type="molecule type" value="Transcribed_RNA"/>
</dbReference>
<accession>A0A061RXE8</accession>
<protein>
    <recommendedName>
        <fullName evidence="1">Arrestin-like N-terminal domain-containing protein</fullName>
    </recommendedName>
</protein>
<evidence type="ECO:0000259" key="1">
    <source>
        <dbReference type="Pfam" id="PF00339"/>
    </source>
</evidence>
<feature type="domain" description="Arrestin-like N-terminal" evidence="1">
    <location>
        <begin position="21"/>
        <end position="112"/>
    </location>
</feature>
<dbReference type="PANTHER" id="PTHR11188">
    <property type="entry name" value="ARRESTIN DOMAIN CONTAINING PROTEIN"/>
    <property type="match status" value="1"/>
</dbReference>
<dbReference type="GO" id="GO:0005737">
    <property type="term" value="C:cytoplasm"/>
    <property type="evidence" value="ECO:0007669"/>
    <property type="project" value="TreeGrafter"/>
</dbReference>
<dbReference type="Gene3D" id="2.60.40.640">
    <property type="match status" value="3"/>
</dbReference>
<dbReference type="AlphaFoldDB" id="A0A061RXE8"/>